<dbReference type="Gene3D" id="3.40.50.300">
    <property type="entry name" value="P-loop containing nucleotide triphosphate hydrolases"/>
    <property type="match status" value="1"/>
</dbReference>
<keyword evidence="4" id="KW-1185">Reference proteome</keyword>
<feature type="compositionally biased region" description="Low complexity" evidence="1">
    <location>
        <begin position="492"/>
        <end position="502"/>
    </location>
</feature>
<dbReference type="PANTHER" id="PTHR32309:SF13">
    <property type="entry name" value="FERRIC ENTEROBACTIN TRANSPORT PROTEIN FEPE"/>
    <property type="match status" value="1"/>
</dbReference>
<dbReference type="OrthoDB" id="4944412at2"/>
<dbReference type="GO" id="GO:0005886">
    <property type="term" value="C:plasma membrane"/>
    <property type="evidence" value="ECO:0007669"/>
    <property type="project" value="TreeGrafter"/>
</dbReference>
<evidence type="ECO:0000313" key="4">
    <source>
        <dbReference type="Proteomes" id="UP000237061"/>
    </source>
</evidence>
<evidence type="ECO:0000313" key="3">
    <source>
        <dbReference type="EMBL" id="POH74889.1"/>
    </source>
</evidence>
<comment type="caution">
    <text evidence="3">The sequence shown here is derived from an EMBL/GenBank/DDBJ whole genome shotgun (WGS) entry which is preliminary data.</text>
</comment>
<evidence type="ECO:0000256" key="2">
    <source>
        <dbReference type="SAM" id="Phobius"/>
    </source>
</evidence>
<feature type="transmembrane region" description="Helical" evidence="2">
    <location>
        <begin position="233"/>
        <end position="253"/>
    </location>
</feature>
<dbReference type="GO" id="GO:0004713">
    <property type="term" value="F:protein tyrosine kinase activity"/>
    <property type="evidence" value="ECO:0007669"/>
    <property type="project" value="TreeGrafter"/>
</dbReference>
<sequence length="526" mass="54591">MRAIQHHWISAVAVLTIGVLVAIGFLAQGKPAYSSTSIVFLDPLSGNPFSPTTPASRTEQLAALTTEAGLVYTDAVIEAAVAIGASTGTALGPEMRSDILTEVPSNSTVVQITYTQPNARLAQAGAQALAEAYLAYRRDRAARVVAAQTELRKQQQTSIEQLLAEASNRLNAAKILNVDQAQILDLQQQVTLYATHLATVNVDQTGANATSITPGDIISPASLPVTKDGVNPLLIALAIVLVAAAFAVMVVLARENLDQKIREPEDIVSAGVEPFRGSIRRWSSKDAPVVDMEGLRQVANVIAASEPSKKNVLFLAGTPAGTDTFSIASGLAAAFDEIGTTTVVVGTAESDGGETGTGAKVLGLTDILAGDAPLADCWDLLKTDGNHSTLPVGTQAELLATLVQGPRLTTVFKALSEKALVIVAGPSLDSGAGIAMARHAREVLLVVDGGTASVADLARAKGTLLQIHVELAGAILYKRPSRKAIRLRRRPAAAATDAAEGPTDTPQSADDAAGSASLEVVHERRG</sequence>
<dbReference type="SUPFAM" id="SSF52540">
    <property type="entry name" value="P-loop containing nucleoside triphosphate hydrolases"/>
    <property type="match status" value="1"/>
</dbReference>
<proteinExistence type="predicted"/>
<dbReference type="Proteomes" id="UP000237061">
    <property type="component" value="Unassembled WGS sequence"/>
</dbReference>
<keyword evidence="2" id="KW-0472">Membrane</keyword>
<keyword evidence="2" id="KW-0812">Transmembrane</keyword>
<feature type="transmembrane region" description="Helical" evidence="2">
    <location>
        <begin position="7"/>
        <end position="27"/>
    </location>
</feature>
<dbReference type="InterPro" id="IPR050445">
    <property type="entry name" value="Bact_polysacc_biosynth/exp"/>
</dbReference>
<dbReference type="RefSeq" id="WP_103464297.1">
    <property type="nucleotide sequence ID" value="NZ_PPXB01000002.1"/>
</dbReference>
<keyword evidence="2" id="KW-1133">Transmembrane helix</keyword>
<organism evidence="3 4">
    <name type="scientific">Arthrobacter glacialis</name>
    <dbReference type="NCBI Taxonomy" id="1664"/>
    <lineage>
        <taxon>Bacteria</taxon>
        <taxon>Bacillati</taxon>
        <taxon>Actinomycetota</taxon>
        <taxon>Actinomycetes</taxon>
        <taxon>Micrococcales</taxon>
        <taxon>Micrococcaceae</taxon>
        <taxon>Arthrobacter</taxon>
    </lineage>
</organism>
<evidence type="ECO:0000256" key="1">
    <source>
        <dbReference type="SAM" id="MobiDB-lite"/>
    </source>
</evidence>
<gene>
    <name evidence="3" type="ORF">CVS27_03220</name>
</gene>
<protein>
    <recommendedName>
        <fullName evidence="5">Polysaccharide chain length determinant N-terminal domain-containing protein</fullName>
    </recommendedName>
</protein>
<evidence type="ECO:0008006" key="5">
    <source>
        <dbReference type="Google" id="ProtNLM"/>
    </source>
</evidence>
<dbReference type="InterPro" id="IPR027417">
    <property type="entry name" value="P-loop_NTPase"/>
</dbReference>
<feature type="region of interest" description="Disordered" evidence="1">
    <location>
        <begin position="488"/>
        <end position="526"/>
    </location>
</feature>
<dbReference type="EMBL" id="PPXC01000002">
    <property type="protein sequence ID" value="POH74889.1"/>
    <property type="molecule type" value="Genomic_DNA"/>
</dbReference>
<reference evidence="3 4" key="1">
    <citation type="submission" date="2018-01" db="EMBL/GenBank/DDBJ databases">
        <title>Arthrobacter sp. nov., from glaciers in China.</title>
        <authorList>
            <person name="Liu Q."/>
            <person name="Xin Y.-H."/>
        </authorList>
    </citation>
    <scope>NUCLEOTIDE SEQUENCE [LARGE SCALE GENOMIC DNA]</scope>
    <source>
        <strain evidence="3 4">HLT2-12-2</strain>
    </source>
</reference>
<name>A0A2S4A0T3_ARTGL</name>
<accession>A0A2S4A0T3</accession>
<dbReference type="AlphaFoldDB" id="A0A2S4A0T3"/>
<dbReference type="PANTHER" id="PTHR32309">
    <property type="entry name" value="TYROSINE-PROTEIN KINASE"/>
    <property type="match status" value="1"/>
</dbReference>